<organism evidence="1 2">
    <name type="scientific">Cerasicoccus arenae</name>
    <dbReference type="NCBI Taxonomy" id="424488"/>
    <lineage>
        <taxon>Bacteria</taxon>
        <taxon>Pseudomonadati</taxon>
        <taxon>Verrucomicrobiota</taxon>
        <taxon>Opitutia</taxon>
        <taxon>Puniceicoccales</taxon>
        <taxon>Cerasicoccaceae</taxon>
        <taxon>Cerasicoccus</taxon>
    </lineage>
</organism>
<dbReference type="RefSeq" id="WP_189514831.1">
    <property type="nucleotide sequence ID" value="NZ_BMXG01000012.1"/>
</dbReference>
<sequence>MLANSASALNVLTDGLLEKLDVANWQSDDQQEWSSQLKSVIDQHRTAVLAQHSPDAIQAMTIKGRYLTKDNAYAFTVLKMRPHYFRLDLETPDGVMIQAYDGDRGWFVPVGADPQTGAKWMDRQANAGMARDALILDYMLESESEPASFSMINASNNTSGEIGIEVKLSNGSVINYWLDPETYLTTREIKTDYEDGGFKFRTVRLSDYQDIDGIKLAHKAQHYLSGELESELIIEEIDLVDSHSPILFAAPILETPHTSPLTPSPELLND</sequence>
<dbReference type="EMBL" id="BMXG01000012">
    <property type="protein sequence ID" value="GHC04039.1"/>
    <property type="molecule type" value="Genomic_DNA"/>
</dbReference>
<evidence type="ECO:0000313" key="2">
    <source>
        <dbReference type="Proteomes" id="UP000642829"/>
    </source>
</evidence>
<dbReference type="AlphaFoldDB" id="A0A8J3DC53"/>
<reference evidence="1" key="1">
    <citation type="journal article" date="2014" name="Int. J. Syst. Evol. Microbiol.">
        <title>Complete genome sequence of Corynebacterium casei LMG S-19264T (=DSM 44701T), isolated from a smear-ripened cheese.</title>
        <authorList>
            <consortium name="US DOE Joint Genome Institute (JGI-PGF)"/>
            <person name="Walter F."/>
            <person name="Albersmeier A."/>
            <person name="Kalinowski J."/>
            <person name="Ruckert C."/>
        </authorList>
    </citation>
    <scope>NUCLEOTIDE SEQUENCE</scope>
    <source>
        <strain evidence="1">KCTC 12870</strain>
    </source>
</reference>
<evidence type="ECO:0000313" key="1">
    <source>
        <dbReference type="EMBL" id="GHC04039.1"/>
    </source>
</evidence>
<gene>
    <name evidence="1" type="ORF">GCM10007047_20850</name>
</gene>
<keyword evidence="2" id="KW-1185">Reference proteome</keyword>
<name>A0A8J3DC53_9BACT</name>
<comment type="caution">
    <text evidence="1">The sequence shown here is derived from an EMBL/GenBank/DDBJ whole genome shotgun (WGS) entry which is preliminary data.</text>
</comment>
<dbReference type="Proteomes" id="UP000642829">
    <property type="component" value="Unassembled WGS sequence"/>
</dbReference>
<accession>A0A8J3DC53</accession>
<protein>
    <recommendedName>
        <fullName evidence="3">Outer membrane lipoprotein-sorting protein</fullName>
    </recommendedName>
</protein>
<evidence type="ECO:0008006" key="3">
    <source>
        <dbReference type="Google" id="ProtNLM"/>
    </source>
</evidence>
<proteinExistence type="predicted"/>
<reference evidence="1" key="2">
    <citation type="submission" date="2020-09" db="EMBL/GenBank/DDBJ databases">
        <authorList>
            <person name="Sun Q."/>
            <person name="Kim S."/>
        </authorList>
    </citation>
    <scope>NUCLEOTIDE SEQUENCE</scope>
    <source>
        <strain evidence="1">KCTC 12870</strain>
    </source>
</reference>